<keyword evidence="3 6" id="KW-1133">Transmembrane helix</keyword>
<evidence type="ECO:0000256" key="6">
    <source>
        <dbReference type="SAM" id="Phobius"/>
    </source>
</evidence>
<keyword evidence="2 6" id="KW-0812">Transmembrane</keyword>
<dbReference type="EMBL" id="FJOG01000026">
    <property type="protein sequence ID" value="CZR64405.1"/>
    <property type="molecule type" value="Genomic_DNA"/>
</dbReference>
<protein>
    <recommendedName>
        <fullName evidence="10">Mid2 domain-containing protein</fullName>
    </recommendedName>
</protein>
<dbReference type="OrthoDB" id="3689214at2759"/>
<dbReference type="Proteomes" id="UP000184330">
    <property type="component" value="Unassembled WGS sequence"/>
</dbReference>
<gene>
    <name evidence="8" type="ORF">PAC_14303</name>
</gene>
<evidence type="ECO:0000256" key="4">
    <source>
        <dbReference type="ARBA" id="ARBA00023136"/>
    </source>
</evidence>
<dbReference type="STRING" id="576137.A0A1L7XH78"/>
<sequence length="291" mass="30424">MFCHNPSSQFISWVFLVLLFSLISSQKTIQQIIWNVPDGNLSDLSQTFTAGQTLPLSWNSYASTQYVDTTKNLVDLWVAAFDFNLNPFSQRVTIGVNLTSPGNFAWTIAIPDSNLTISAKYVLRFKVTSPVFNPNSGDLSSPGFLVLRAAGASTVSSSIITTTSARSTAAGTSSSTNNLPASSIINTSALTPAASTATSSTSTSPPAAPSSGLSAGAKVGIGAGVAIGALALAGLSYFFFFVRRQKQGPEAVGSGNAYPSKDYKSGPIVDGGPTEMPAKMVVAELPVNRYQ</sequence>
<organism evidence="8 9">
    <name type="scientific">Phialocephala subalpina</name>
    <dbReference type="NCBI Taxonomy" id="576137"/>
    <lineage>
        <taxon>Eukaryota</taxon>
        <taxon>Fungi</taxon>
        <taxon>Dikarya</taxon>
        <taxon>Ascomycota</taxon>
        <taxon>Pezizomycotina</taxon>
        <taxon>Leotiomycetes</taxon>
        <taxon>Helotiales</taxon>
        <taxon>Mollisiaceae</taxon>
        <taxon>Phialocephala</taxon>
        <taxon>Phialocephala fortinii species complex</taxon>
    </lineage>
</organism>
<evidence type="ECO:0000313" key="9">
    <source>
        <dbReference type="Proteomes" id="UP000184330"/>
    </source>
</evidence>
<dbReference type="InterPro" id="IPR051694">
    <property type="entry name" value="Immunoregulatory_rcpt-like"/>
</dbReference>
<dbReference type="PANTHER" id="PTHR15549">
    <property type="entry name" value="PAIRED IMMUNOGLOBULIN-LIKE TYPE 2 RECEPTOR"/>
    <property type="match status" value="1"/>
</dbReference>
<feature type="transmembrane region" description="Helical" evidence="6">
    <location>
        <begin position="219"/>
        <end position="240"/>
    </location>
</feature>
<evidence type="ECO:0000256" key="1">
    <source>
        <dbReference type="ARBA" id="ARBA00004167"/>
    </source>
</evidence>
<evidence type="ECO:0008006" key="10">
    <source>
        <dbReference type="Google" id="ProtNLM"/>
    </source>
</evidence>
<keyword evidence="7" id="KW-0732">Signal</keyword>
<keyword evidence="4 6" id="KW-0472">Membrane</keyword>
<proteinExistence type="predicted"/>
<accession>A0A1L7XH78</accession>
<keyword evidence="9" id="KW-1185">Reference proteome</keyword>
<dbReference type="GO" id="GO:0071944">
    <property type="term" value="C:cell periphery"/>
    <property type="evidence" value="ECO:0007669"/>
    <property type="project" value="UniProtKB-ARBA"/>
</dbReference>
<reference evidence="8 9" key="1">
    <citation type="submission" date="2016-03" db="EMBL/GenBank/DDBJ databases">
        <authorList>
            <person name="Ploux O."/>
        </authorList>
    </citation>
    <scope>NUCLEOTIDE SEQUENCE [LARGE SCALE GENOMIC DNA]</scope>
    <source>
        <strain evidence="8 9">UAMH 11012</strain>
    </source>
</reference>
<feature type="region of interest" description="Disordered" evidence="5">
    <location>
        <begin position="249"/>
        <end position="270"/>
    </location>
</feature>
<dbReference type="AlphaFoldDB" id="A0A1L7XH78"/>
<evidence type="ECO:0000256" key="7">
    <source>
        <dbReference type="SAM" id="SignalP"/>
    </source>
</evidence>
<evidence type="ECO:0000256" key="2">
    <source>
        <dbReference type="ARBA" id="ARBA00022692"/>
    </source>
</evidence>
<feature type="chain" id="PRO_5012024363" description="Mid2 domain-containing protein" evidence="7">
    <location>
        <begin position="26"/>
        <end position="291"/>
    </location>
</feature>
<evidence type="ECO:0000256" key="3">
    <source>
        <dbReference type="ARBA" id="ARBA00022989"/>
    </source>
</evidence>
<comment type="subcellular location">
    <subcellularLocation>
        <location evidence="1">Membrane</location>
        <topology evidence="1">Single-pass membrane protein</topology>
    </subcellularLocation>
</comment>
<name>A0A1L7XH78_9HELO</name>
<dbReference type="GO" id="GO:0016020">
    <property type="term" value="C:membrane"/>
    <property type="evidence" value="ECO:0007669"/>
    <property type="project" value="UniProtKB-SubCell"/>
</dbReference>
<feature type="signal peptide" evidence="7">
    <location>
        <begin position="1"/>
        <end position="25"/>
    </location>
</feature>
<evidence type="ECO:0000313" key="8">
    <source>
        <dbReference type="EMBL" id="CZR64405.1"/>
    </source>
</evidence>
<evidence type="ECO:0000256" key="5">
    <source>
        <dbReference type="SAM" id="MobiDB-lite"/>
    </source>
</evidence>